<gene>
    <name evidence="1" type="ORF">PIB30_016021</name>
</gene>
<proteinExistence type="predicted"/>
<evidence type="ECO:0000313" key="2">
    <source>
        <dbReference type="Proteomes" id="UP001341840"/>
    </source>
</evidence>
<dbReference type="PANTHER" id="PTHR33355:SF11">
    <property type="entry name" value="WALL-ASSOCIATED RECEPTOR KINASE GALACTURONAN-BINDING DOMAIN-CONTAINING PROTEIN"/>
    <property type="match status" value="1"/>
</dbReference>
<name>A0ABU6Y6Q5_9FABA</name>
<sequence length="260" mass="29124">MNTCMAHSSYYCDDDIRVHQPSSSYLNSSVLSSITLCRSQNLYLRTSLGLFQVSSLDYNAKLLTISHSCSPSLYYVSPLTVTKGFPSPPPSEQNSLLLFNCSIIRRTDPIVSLSPLIHNCTGLLTKCGDQDPHVKIPSYPCLVIEDLDKVDKGFHPEQLNCSHYSWIHRTSSSYSEGDEGYDYKLGTRMSFDIPGHVENLCRECERPNGNCGLGLKCFCHAKQCKDKIISESRSIKSIGTMVLQIPINGSKDRGRRRNEE</sequence>
<dbReference type="EMBL" id="JASCZI010241700">
    <property type="protein sequence ID" value="MED6205226.1"/>
    <property type="molecule type" value="Genomic_DNA"/>
</dbReference>
<keyword evidence="2" id="KW-1185">Reference proteome</keyword>
<dbReference type="Proteomes" id="UP001341840">
    <property type="component" value="Unassembled WGS sequence"/>
</dbReference>
<organism evidence="1 2">
    <name type="scientific">Stylosanthes scabra</name>
    <dbReference type="NCBI Taxonomy" id="79078"/>
    <lineage>
        <taxon>Eukaryota</taxon>
        <taxon>Viridiplantae</taxon>
        <taxon>Streptophyta</taxon>
        <taxon>Embryophyta</taxon>
        <taxon>Tracheophyta</taxon>
        <taxon>Spermatophyta</taxon>
        <taxon>Magnoliopsida</taxon>
        <taxon>eudicotyledons</taxon>
        <taxon>Gunneridae</taxon>
        <taxon>Pentapetalae</taxon>
        <taxon>rosids</taxon>
        <taxon>fabids</taxon>
        <taxon>Fabales</taxon>
        <taxon>Fabaceae</taxon>
        <taxon>Papilionoideae</taxon>
        <taxon>50 kb inversion clade</taxon>
        <taxon>dalbergioids sensu lato</taxon>
        <taxon>Dalbergieae</taxon>
        <taxon>Pterocarpus clade</taxon>
        <taxon>Stylosanthes</taxon>
    </lineage>
</organism>
<dbReference type="PANTHER" id="PTHR33355">
    <property type="entry name" value="WALL-ASSOCIATED RECEPTOR KINASE CARBOXY-TERMINAL PROTEIN-RELATED"/>
    <property type="match status" value="1"/>
</dbReference>
<evidence type="ECO:0000313" key="1">
    <source>
        <dbReference type="EMBL" id="MED6205226.1"/>
    </source>
</evidence>
<reference evidence="1 2" key="1">
    <citation type="journal article" date="2023" name="Plants (Basel)">
        <title>Bridging the Gap: Combining Genomics and Transcriptomics Approaches to Understand Stylosanthes scabra, an Orphan Legume from the Brazilian Caatinga.</title>
        <authorList>
            <person name="Ferreira-Neto J.R.C."/>
            <person name="da Silva M.D."/>
            <person name="Binneck E."/>
            <person name="de Melo N.F."/>
            <person name="da Silva R.H."/>
            <person name="de Melo A.L.T.M."/>
            <person name="Pandolfi V."/>
            <person name="Bustamante F.O."/>
            <person name="Brasileiro-Vidal A.C."/>
            <person name="Benko-Iseppon A.M."/>
        </authorList>
    </citation>
    <scope>NUCLEOTIDE SEQUENCE [LARGE SCALE GENOMIC DNA]</scope>
    <source>
        <tissue evidence="1">Leaves</tissue>
    </source>
</reference>
<accession>A0ABU6Y6Q5</accession>
<protein>
    <submittedName>
        <fullName evidence="1">Uncharacterized protein</fullName>
    </submittedName>
</protein>
<comment type="caution">
    <text evidence="1">The sequence shown here is derived from an EMBL/GenBank/DDBJ whole genome shotgun (WGS) entry which is preliminary data.</text>
</comment>